<dbReference type="AlphaFoldDB" id="A0A0E9QD92"/>
<organism evidence="1">
    <name type="scientific">Anguilla anguilla</name>
    <name type="common">European freshwater eel</name>
    <name type="synonym">Muraena anguilla</name>
    <dbReference type="NCBI Taxonomy" id="7936"/>
    <lineage>
        <taxon>Eukaryota</taxon>
        <taxon>Metazoa</taxon>
        <taxon>Chordata</taxon>
        <taxon>Craniata</taxon>
        <taxon>Vertebrata</taxon>
        <taxon>Euteleostomi</taxon>
        <taxon>Actinopterygii</taxon>
        <taxon>Neopterygii</taxon>
        <taxon>Teleostei</taxon>
        <taxon>Anguilliformes</taxon>
        <taxon>Anguillidae</taxon>
        <taxon>Anguilla</taxon>
    </lineage>
</organism>
<protein>
    <submittedName>
        <fullName evidence="1">Uncharacterized protein</fullName>
    </submittedName>
</protein>
<name>A0A0E9QD92_ANGAN</name>
<reference evidence="1" key="2">
    <citation type="journal article" date="2015" name="Fish Shellfish Immunol.">
        <title>Early steps in the European eel (Anguilla anguilla)-Vibrio vulnificus interaction in the gills: Role of the RtxA13 toxin.</title>
        <authorList>
            <person name="Callol A."/>
            <person name="Pajuelo D."/>
            <person name="Ebbesson L."/>
            <person name="Teles M."/>
            <person name="MacKenzie S."/>
            <person name="Amaro C."/>
        </authorList>
    </citation>
    <scope>NUCLEOTIDE SEQUENCE</scope>
</reference>
<evidence type="ECO:0000313" key="1">
    <source>
        <dbReference type="EMBL" id="JAH14285.1"/>
    </source>
</evidence>
<accession>A0A0E9QD92</accession>
<proteinExistence type="predicted"/>
<reference evidence="1" key="1">
    <citation type="submission" date="2014-11" db="EMBL/GenBank/DDBJ databases">
        <authorList>
            <person name="Amaro Gonzalez C."/>
        </authorList>
    </citation>
    <scope>NUCLEOTIDE SEQUENCE</scope>
</reference>
<sequence length="38" mass="3891">MAASSSCPACQSLCVELSLCTEALQFQLISISNSIAAV</sequence>
<dbReference type="EMBL" id="GBXM01094292">
    <property type="protein sequence ID" value="JAH14285.1"/>
    <property type="molecule type" value="Transcribed_RNA"/>
</dbReference>